<feature type="transmembrane region" description="Helical" evidence="1">
    <location>
        <begin position="30"/>
        <end position="48"/>
    </location>
</feature>
<sequence>MKEKIIGICYIVVAALIIVVKYTVPGFFDILIWLVTIGLIINGIYLIIKK</sequence>
<keyword evidence="1" id="KW-1133">Transmembrane helix</keyword>
<reference evidence="2 3" key="1">
    <citation type="submission" date="2016-08" db="EMBL/GenBank/DDBJ databases">
        <authorList>
            <person name="Seilhamer J.J."/>
        </authorList>
    </citation>
    <scope>NUCLEOTIDE SEQUENCE [LARGE SCALE GENOMIC DNA]</scope>
    <source>
        <strain evidence="2">Buetzberg</strain>
    </source>
</reference>
<dbReference type="EMBL" id="LT607756">
    <property type="protein sequence ID" value="SCG85075.1"/>
    <property type="molecule type" value="Genomic_DNA"/>
</dbReference>
<accession>A0A1D3L0G0</accession>
<gene>
    <name evidence="2" type="ORF">MCBB_0499</name>
</gene>
<feature type="transmembrane region" description="Helical" evidence="1">
    <location>
        <begin position="5"/>
        <end position="24"/>
    </location>
</feature>
<evidence type="ECO:0000313" key="3">
    <source>
        <dbReference type="Proteomes" id="UP000094707"/>
    </source>
</evidence>
<name>A0A1D3L0G0_9EURY</name>
<dbReference type="GeneID" id="55571383"/>
<evidence type="ECO:0000256" key="1">
    <source>
        <dbReference type="SAM" id="Phobius"/>
    </source>
</evidence>
<protein>
    <submittedName>
        <fullName evidence="2">Uncharacterized protein</fullName>
    </submittedName>
</protein>
<organism evidence="2 3">
    <name type="scientific">Methanobacterium congolense</name>
    <dbReference type="NCBI Taxonomy" id="118062"/>
    <lineage>
        <taxon>Archaea</taxon>
        <taxon>Methanobacteriati</taxon>
        <taxon>Methanobacteriota</taxon>
        <taxon>Methanomada group</taxon>
        <taxon>Methanobacteria</taxon>
        <taxon>Methanobacteriales</taxon>
        <taxon>Methanobacteriaceae</taxon>
        <taxon>Methanobacterium</taxon>
    </lineage>
</organism>
<dbReference type="RefSeq" id="WP_171899070.1">
    <property type="nucleotide sequence ID" value="NZ_LT607756.1"/>
</dbReference>
<keyword evidence="1" id="KW-0812">Transmembrane</keyword>
<dbReference type="KEGG" id="mcub:MCBB_0499"/>
<dbReference type="Proteomes" id="UP000094707">
    <property type="component" value="Chromosome I"/>
</dbReference>
<keyword evidence="3" id="KW-1185">Reference proteome</keyword>
<evidence type="ECO:0000313" key="2">
    <source>
        <dbReference type="EMBL" id="SCG85075.1"/>
    </source>
</evidence>
<dbReference type="OrthoDB" id="70952at2157"/>
<proteinExistence type="predicted"/>
<keyword evidence="1" id="KW-0472">Membrane</keyword>
<dbReference type="AlphaFoldDB" id="A0A1D3L0G0"/>